<dbReference type="PRINTS" id="PR00344">
    <property type="entry name" value="BCTRLSENSOR"/>
</dbReference>
<evidence type="ECO:0000256" key="3">
    <source>
        <dbReference type="ARBA" id="ARBA00022553"/>
    </source>
</evidence>
<dbReference type="GO" id="GO:0000155">
    <property type="term" value="F:phosphorelay sensor kinase activity"/>
    <property type="evidence" value="ECO:0007669"/>
    <property type="project" value="InterPro"/>
</dbReference>
<dbReference type="Gene3D" id="1.10.287.130">
    <property type="match status" value="1"/>
</dbReference>
<reference evidence="10" key="1">
    <citation type="submission" date="2023-06" db="EMBL/GenBank/DDBJ databases">
        <title>Black Yeasts Isolated from many extreme environments.</title>
        <authorList>
            <person name="Coleine C."/>
            <person name="Stajich J.E."/>
            <person name="Selbmann L."/>
        </authorList>
    </citation>
    <scope>NUCLEOTIDE SEQUENCE</scope>
    <source>
        <strain evidence="10">CCFEE 5200</strain>
    </source>
</reference>
<dbReference type="FunFam" id="1.10.287.130:FF:000023">
    <property type="entry name" value="Sensor histidine kinase/response regulator, putative"/>
    <property type="match status" value="1"/>
</dbReference>
<proteinExistence type="predicted"/>
<dbReference type="SUPFAM" id="SSF55781">
    <property type="entry name" value="GAF domain-like"/>
    <property type="match status" value="1"/>
</dbReference>
<feature type="modified residue" description="4-aspartylphosphate" evidence="6">
    <location>
        <position position="1166"/>
    </location>
</feature>
<evidence type="ECO:0000256" key="5">
    <source>
        <dbReference type="ARBA" id="ARBA00022777"/>
    </source>
</evidence>
<evidence type="ECO:0000313" key="10">
    <source>
        <dbReference type="EMBL" id="KAK0952268.1"/>
    </source>
</evidence>
<keyword evidence="5" id="KW-0418">Kinase</keyword>
<dbReference type="InterPro" id="IPR036097">
    <property type="entry name" value="HisK_dim/P_sf"/>
</dbReference>
<feature type="compositionally biased region" description="Basic and acidic residues" evidence="7">
    <location>
        <begin position="337"/>
        <end position="353"/>
    </location>
</feature>
<dbReference type="SMART" id="SM00448">
    <property type="entry name" value="REC"/>
    <property type="match status" value="1"/>
</dbReference>
<dbReference type="FunFam" id="3.30.450.40:FF:000083">
    <property type="entry name" value="Sensor histidine kinase/response regulator, putative (AFU_orthologue AFUA_4G00660)"/>
    <property type="match status" value="1"/>
</dbReference>
<dbReference type="AlphaFoldDB" id="A0AAN6H0X0"/>
<dbReference type="GO" id="GO:0009927">
    <property type="term" value="F:histidine phosphotransfer kinase activity"/>
    <property type="evidence" value="ECO:0007669"/>
    <property type="project" value="TreeGrafter"/>
</dbReference>
<comment type="caution">
    <text evidence="10">The sequence shown here is derived from an EMBL/GenBank/DDBJ whole genome shotgun (WGS) entry which is preliminary data.</text>
</comment>
<feature type="compositionally biased region" description="Basic and acidic residues" evidence="7">
    <location>
        <begin position="419"/>
        <end position="428"/>
    </location>
</feature>
<dbReference type="InterPro" id="IPR004358">
    <property type="entry name" value="Sig_transdc_His_kin-like_C"/>
</dbReference>
<protein>
    <recommendedName>
        <fullName evidence="2">histidine kinase</fullName>
        <ecNumber evidence="2">2.7.13.3</ecNumber>
    </recommendedName>
</protein>
<feature type="domain" description="Histidine kinase" evidence="8">
    <location>
        <begin position="511"/>
        <end position="805"/>
    </location>
</feature>
<dbReference type="Gene3D" id="3.30.565.10">
    <property type="entry name" value="Histidine kinase-like ATPase, C-terminal domain"/>
    <property type="match status" value="1"/>
</dbReference>
<dbReference type="SMART" id="SM00388">
    <property type="entry name" value="HisKA"/>
    <property type="match status" value="1"/>
</dbReference>
<dbReference type="Gene3D" id="3.30.450.40">
    <property type="match status" value="1"/>
</dbReference>
<feature type="region of interest" description="Disordered" evidence="7">
    <location>
        <begin position="407"/>
        <end position="428"/>
    </location>
</feature>
<keyword evidence="11" id="KW-1185">Reference proteome</keyword>
<dbReference type="PROSITE" id="PS50110">
    <property type="entry name" value="RESPONSE_REGULATORY"/>
    <property type="match status" value="1"/>
</dbReference>
<feature type="region of interest" description="Disordered" evidence="7">
    <location>
        <begin position="260"/>
        <end position="298"/>
    </location>
</feature>
<dbReference type="Pfam" id="PF00512">
    <property type="entry name" value="HisKA"/>
    <property type="match status" value="1"/>
</dbReference>
<evidence type="ECO:0000313" key="11">
    <source>
        <dbReference type="Proteomes" id="UP001175353"/>
    </source>
</evidence>
<dbReference type="Pfam" id="PF00072">
    <property type="entry name" value="Response_reg"/>
    <property type="match status" value="1"/>
</dbReference>
<dbReference type="InterPro" id="IPR011006">
    <property type="entry name" value="CheY-like_superfamily"/>
</dbReference>
<evidence type="ECO:0000256" key="1">
    <source>
        <dbReference type="ARBA" id="ARBA00000085"/>
    </source>
</evidence>
<dbReference type="InterPro" id="IPR005467">
    <property type="entry name" value="His_kinase_dom"/>
</dbReference>
<dbReference type="PANTHER" id="PTHR43047">
    <property type="entry name" value="TWO-COMPONENT HISTIDINE PROTEIN KINASE"/>
    <property type="match status" value="1"/>
</dbReference>
<feature type="compositionally biased region" description="Polar residues" evidence="7">
    <location>
        <begin position="266"/>
        <end position="276"/>
    </location>
</feature>
<organism evidence="10 11">
    <name type="scientific">Friedmanniomyces endolithicus</name>
    <dbReference type="NCBI Taxonomy" id="329885"/>
    <lineage>
        <taxon>Eukaryota</taxon>
        <taxon>Fungi</taxon>
        <taxon>Dikarya</taxon>
        <taxon>Ascomycota</taxon>
        <taxon>Pezizomycotina</taxon>
        <taxon>Dothideomycetes</taxon>
        <taxon>Dothideomycetidae</taxon>
        <taxon>Mycosphaerellales</taxon>
        <taxon>Teratosphaeriaceae</taxon>
        <taxon>Friedmanniomyces</taxon>
    </lineage>
</organism>
<dbReference type="SUPFAM" id="SSF47384">
    <property type="entry name" value="Homodimeric domain of signal transducing histidine kinase"/>
    <property type="match status" value="1"/>
</dbReference>
<dbReference type="EC" id="2.7.13.3" evidence="2"/>
<dbReference type="InterPro" id="IPR001789">
    <property type="entry name" value="Sig_transdc_resp-reg_receiver"/>
</dbReference>
<dbReference type="InterPro" id="IPR003594">
    <property type="entry name" value="HATPase_dom"/>
</dbReference>
<dbReference type="CDD" id="cd00082">
    <property type="entry name" value="HisKA"/>
    <property type="match status" value="1"/>
</dbReference>
<evidence type="ECO:0000259" key="9">
    <source>
        <dbReference type="PROSITE" id="PS50110"/>
    </source>
</evidence>
<evidence type="ECO:0000256" key="7">
    <source>
        <dbReference type="SAM" id="MobiDB-lite"/>
    </source>
</evidence>
<feature type="region of interest" description="Disordered" evidence="7">
    <location>
        <begin position="330"/>
        <end position="374"/>
    </location>
</feature>
<evidence type="ECO:0000259" key="8">
    <source>
        <dbReference type="PROSITE" id="PS50109"/>
    </source>
</evidence>
<dbReference type="EMBL" id="JAUJLE010000625">
    <property type="protein sequence ID" value="KAK0952268.1"/>
    <property type="molecule type" value="Genomic_DNA"/>
</dbReference>
<dbReference type="InterPro" id="IPR036890">
    <property type="entry name" value="HATPase_C_sf"/>
</dbReference>
<dbReference type="CDD" id="cd17546">
    <property type="entry name" value="REC_hyHK_CKI1_RcsC-like"/>
    <property type="match status" value="1"/>
</dbReference>
<dbReference type="InterPro" id="IPR029016">
    <property type="entry name" value="GAF-like_dom_sf"/>
</dbReference>
<feature type="domain" description="Response regulatory" evidence="9">
    <location>
        <begin position="1109"/>
        <end position="1246"/>
    </location>
</feature>
<dbReference type="GO" id="GO:0005886">
    <property type="term" value="C:plasma membrane"/>
    <property type="evidence" value="ECO:0007669"/>
    <property type="project" value="TreeGrafter"/>
</dbReference>
<comment type="catalytic activity">
    <reaction evidence="1">
        <text>ATP + protein L-histidine = ADP + protein N-phospho-L-histidine.</text>
        <dbReference type="EC" id="2.7.13.3"/>
    </reaction>
</comment>
<keyword evidence="4" id="KW-0808">Transferase</keyword>
<dbReference type="Gene3D" id="3.40.50.2300">
    <property type="match status" value="1"/>
</dbReference>
<evidence type="ECO:0000256" key="4">
    <source>
        <dbReference type="ARBA" id="ARBA00022679"/>
    </source>
</evidence>
<sequence length="1257" mass="137465">MATGENYVKQELVNCMRAKELYKYFRPRAFNTLSTSKSSSPDTVLTAHTQLVAWRLNMNRSLVSLIDRETQYFIAESTKTLHLDTGIADDPTDAIWAGCISVPKAGRLCECTLEALPSPTAAPPCFEIRDLTKDPRFNKLPFIAGGPKFRYYVGVPIKTKMGVAIGSLFAMDVKPREPVSDSNKQFMTLMAQNVMTHLEMMREREERTRAMEMHMYLSAFVDPSTYTGKRKRGGYGHSKNHVQPTDAAVEATEIHRPVFAGKSIARPQQPSPWSSKHGSEEDSTVTDSDTTALPKDADHHETFRRAADLLFDSLSLRDGGGVVFMSDSSHDVSVSTMDRRGSYSSRLRDDHRSNVTASTTSDERTGLPTPEIGAPFTAMPPSVLTALIKRYPRGKIFTLDPESILTVSSSSDESGLPPDESKRSKGRELSKTDVRLLKSHFPTARQIVFVPIWDAISDCWSACLLYNCSDYRTVTTMESLYCIAFCNCITSEIARLAIVCADQQKQTFIGSISHELRSPLHGILGSMELLGDTDCTSFQTSLIDTANSCAITLLDTIQQILDFSKVNAIQRSVPSASRRAVTIKPGSAPWPDHQPSVHGLVNLALVTEEVIEGFATGQAFKTFAKPDEFEPMSLTARGRFLHRGQSPSRHDSGVHNSDLSSTPERRKDVKIILDISPRASWAFETRVGAFRRVVMNPFGNSLKYTQSGYIKVKLEEIGRSTSDFQELENCSIIQLSVEDTGCGISPQFMKSKLFVPFSQDCSLNPGTGLGLSLIKQLVKLLSGEIKIHSTVDVGTEVIVQLPLSAGAAASNIGGSSDDGRDENVLAIRQLAGNRHVALFNAASLPEHDAWTKPSDVLRKSLVSYLTDWYGFASVVDWHAAIAADVIIVDEQNLRDVLASSQLETSASSPSLIVVLCTNSSRHASITAHAMHSNLEFTSIPLGPYKLAKSLKLGFDRLEALSAGIHPSSRPTMHQGGDDITESMTNVAIRNGERSALDVSNMQQYSLESLNTATERNGLIADEKALKTDDERSGYSDSAHIPTSVLSLSASGTQAHFLDQPTGLQSSAEINTTSSATMLRAEPTLAGLVSTSSATNLRSDVQALISRAPRLLLVDDNEINLRLINTFMQKRSYACVNLADDGEQAVNTFKQLIAQDPPQPPDIIFMDINMPVLDGFAAARQIRHVEQEVAASMSSSHTPPPPPALIVALTGLAGERDQSKAFVNGIDLFITKPVSFREVGRLLDEWTVNGGKSRDQAH</sequence>
<accession>A0AAN6H0X0</accession>
<gene>
    <name evidence="10" type="ORF">LTR91_024501</name>
</gene>
<name>A0AAN6H0X0_9PEZI</name>
<evidence type="ECO:0000256" key="2">
    <source>
        <dbReference type="ARBA" id="ARBA00012438"/>
    </source>
</evidence>
<evidence type="ECO:0000256" key="6">
    <source>
        <dbReference type="PROSITE-ProRule" id="PRU00169"/>
    </source>
</evidence>
<dbReference type="SMART" id="SM00387">
    <property type="entry name" value="HATPase_c"/>
    <property type="match status" value="1"/>
</dbReference>
<dbReference type="Proteomes" id="UP001175353">
    <property type="component" value="Unassembled WGS sequence"/>
</dbReference>
<dbReference type="SUPFAM" id="SSF55874">
    <property type="entry name" value="ATPase domain of HSP90 chaperone/DNA topoisomerase II/histidine kinase"/>
    <property type="match status" value="1"/>
</dbReference>
<dbReference type="SUPFAM" id="SSF52172">
    <property type="entry name" value="CheY-like"/>
    <property type="match status" value="1"/>
</dbReference>
<keyword evidence="3 6" id="KW-0597">Phosphoprotein</keyword>
<dbReference type="Pfam" id="PF02518">
    <property type="entry name" value="HATPase_c"/>
    <property type="match status" value="1"/>
</dbReference>
<dbReference type="PANTHER" id="PTHR43047:SF72">
    <property type="entry name" value="OSMOSENSING HISTIDINE PROTEIN KINASE SLN1"/>
    <property type="match status" value="1"/>
</dbReference>
<dbReference type="PROSITE" id="PS50109">
    <property type="entry name" value="HIS_KIN"/>
    <property type="match status" value="1"/>
</dbReference>
<dbReference type="InterPro" id="IPR003661">
    <property type="entry name" value="HisK_dim/P_dom"/>
</dbReference>
<feature type="region of interest" description="Disordered" evidence="7">
    <location>
        <begin position="642"/>
        <end position="662"/>
    </location>
</feature>